<name>A0A7Z9C9S3_CAPOC</name>
<dbReference type="RefSeq" id="WP_181830987.1">
    <property type="nucleotide sequence ID" value="NZ_UYIQ01000001.1"/>
</dbReference>
<organism evidence="1 2">
    <name type="scientific">Capnocytophaga ochracea</name>
    <dbReference type="NCBI Taxonomy" id="1018"/>
    <lineage>
        <taxon>Bacteria</taxon>
        <taxon>Pseudomonadati</taxon>
        <taxon>Bacteroidota</taxon>
        <taxon>Flavobacteriia</taxon>
        <taxon>Flavobacteriales</taxon>
        <taxon>Flavobacteriaceae</taxon>
        <taxon>Capnocytophaga</taxon>
    </lineage>
</organism>
<reference evidence="1 2" key="1">
    <citation type="submission" date="2018-11" db="EMBL/GenBank/DDBJ databases">
        <authorList>
            <consortium name="Pathogen Informatics"/>
        </authorList>
    </citation>
    <scope>NUCLEOTIDE SEQUENCE [LARGE SCALE GENOMIC DNA]</scope>
    <source>
        <strain evidence="1 2">NCTC11458</strain>
    </source>
</reference>
<protein>
    <submittedName>
        <fullName evidence="1">Uncharacterized protein</fullName>
    </submittedName>
</protein>
<gene>
    <name evidence="1" type="ORF">NCTC11458_00436</name>
</gene>
<comment type="caution">
    <text evidence="1">The sequence shown here is derived from an EMBL/GenBank/DDBJ whole genome shotgun (WGS) entry which is preliminary data.</text>
</comment>
<dbReference type="AlphaFoldDB" id="A0A7Z9C9S3"/>
<accession>A0A7Z9C9S3</accession>
<evidence type="ECO:0000313" key="2">
    <source>
        <dbReference type="Proteomes" id="UP000276733"/>
    </source>
</evidence>
<dbReference type="EMBL" id="UYIQ01000001">
    <property type="protein sequence ID" value="VDG81153.1"/>
    <property type="molecule type" value="Genomic_DNA"/>
</dbReference>
<proteinExistence type="predicted"/>
<sequence>MQIKITFILSFVINILSFSQESNPFHYDKNIYKDSALIYLKKNNIIDINKEDILSIPVLDLQGKKYKCGDMIEKLISLKKAPNFQMLIIKNKNEIQFFQMFDSYYKLMNNISSIYDPPIIFDSENIEKKLMDYQCKNPNNFIFIIQHFHGYWVMKEGKIFKIINSKWGIKEIDGDIFWCENYGEELTNDITLNVGIKVGKKYLTCPNCKIRKKR</sequence>
<dbReference type="Proteomes" id="UP000276733">
    <property type="component" value="Unassembled WGS sequence"/>
</dbReference>
<evidence type="ECO:0000313" key="1">
    <source>
        <dbReference type="EMBL" id="VDG81153.1"/>
    </source>
</evidence>